<evidence type="ECO:0000313" key="1">
    <source>
        <dbReference type="EMBL" id="MFC7199537.1"/>
    </source>
</evidence>
<keyword evidence="2" id="KW-1185">Reference proteome</keyword>
<comment type="caution">
    <text evidence="1">The sequence shown here is derived from an EMBL/GenBank/DDBJ whole genome shotgun (WGS) entry which is preliminary data.</text>
</comment>
<proteinExistence type="predicted"/>
<reference evidence="1 2" key="1">
    <citation type="journal article" date="2019" name="Int. J. Syst. Evol. Microbiol.">
        <title>The Global Catalogue of Microorganisms (GCM) 10K type strain sequencing project: providing services to taxonomists for standard genome sequencing and annotation.</title>
        <authorList>
            <consortium name="The Broad Institute Genomics Platform"/>
            <consortium name="The Broad Institute Genome Sequencing Center for Infectious Disease"/>
            <person name="Wu L."/>
            <person name="Ma J."/>
        </authorList>
    </citation>
    <scope>NUCLEOTIDE SEQUENCE [LARGE SCALE GENOMIC DNA]</scope>
    <source>
        <strain evidence="1 2">XZGYJ-43</strain>
    </source>
</reference>
<dbReference type="AlphaFoldDB" id="A0ABD5Z2Y1"/>
<evidence type="ECO:0000313" key="2">
    <source>
        <dbReference type="Proteomes" id="UP001596447"/>
    </source>
</evidence>
<name>A0ABD5Z2Y1_9EURY</name>
<dbReference type="RefSeq" id="WP_279529466.1">
    <property type="nucleotide sequence ID" value="NZ_CP122312.1"/>
</dbReference>
<sequence length="70" mass="8376">MSIYDADWQDKPAGYYADPEVKARHDRWVLQEQRFTHFVDEELRIMGHDPETVLDSDVLTEAETRARRRL</sequence>
<gene>
    <name evidence="1" type="ORF">ACFQJ9_08945</name>
</gene>
<accession>A0ABD5Z2Y1</accession>
<dbReference type="Proteomes" id="UP001596447">
    <property type="component" value="Unassembled WGS sequence"/>
</dbReference>
<organism evidence="1 2">
    <name type="scientific">Halospeciosus flavus</name>
    <dbReference type="NCBI Taxonomy" id="3032283"/>
    <lineage>
        <taxon>Archaea</taxon>
        <taxon>Methanobacteriati</taxon>
        <taxon>Methanobacteriota</taxon>
        <taxon>Stenosarchaea group</taxon>
        <taxon>Halobacteria</taxon>
        <taxon>Halobacteriales</taxon>
        <taxon>Halobacteriaceae</taxon>
        <taxon>Halospeciosus</taxon>
    </lineage>
</organism>
<dbReference type="EMBL" id="JBHTAR010000011">
    <property type="protein sequence ID" value="MFC7199537.1"/>
    <property type="molecule type" value="Genomic_DNA"/>
</dbReference>
<protein>
    <submittedName>
        <fullName evidence="1">Uncharacterized protein</fullName>
    </submittedName>
</protein>